<dbReference type="Proteomes" id="UP001597361">
    <property type="component" value="Unassembled WGS sequence"/>
</dbReference>
<evidence type="ECO:0000313" key="2">
    <source>
        <dbReference type="EMBL" id="MFD2034502.1"/>
    </source>
</evidence>
<dbReference type="EMBL" id="JBHUHR010000021">
    <property type="protein sequence ID" value="MFD2034502.1"/>
    <property type="molecule type" value="Genomic_DNA"/>
</dbReference>
<gene>
    <name evidence="2" type="ORF">ACFSKL_06865</name>
</gene>
<feature type="signal peptide" evidence="1">
    <location>
        <begin position="1"/>
        <end position="22"/>
    </location>
</feature>
<dbReference type="RefSeq" id="WP_376884725.1">
    <property type="nucleotide sequence ID" value="NZ_JBHUHR010000021.1"/>
</dbReference>
<feature type="chain" id="PRO_5045222225" description="Outer membrane protein beta-barrel domain-containing protein" evidence="1">
    <location>
        <begin position="23"/>
        <end position="434"/>
    </location>
</feature>
<sequence>MKSVYVVIWSICLMFLAGNNNAQTRALTGPTLLDSLQKNQLQKVDSLVSLDSMQHQLNSKRDSIQAWLEKTKGGGLKTTIPEDKISVQKHIPAEKLSKKLERPDIPPFRMASEGLPEQLDPQRILKGNLGKNKMVPKGNQSVSETTNGFKTKADRYIGEFDGYKSTLDTMMNIDPNQLDSVFMEIKIEQVENLEGKLSTTKELSGLEEGGDIKSAFTNTLEEERLALRKIDTERLDLKKIQQDHFTDLAVLRQGMESINKVKSGYSHLPDSRKPWEGIKRNSLKDYPFVQRWEIGVSGNITSIKPLLGSLHTGLGYRLEKRWVAGLGPIIAVDLERKNSRLFSWEGYRTYSLVTIKEAFFLQVEYQRRKSIASMGDSRFGNMNTFLGGLGTEFGLIRQVKVRSTILYSINKRKVLKEGFQSPWQISMGIVNYRK</sequence>
<organism evidence="2 3">
    <name type="scientific">Belliella marina</name>
    <dbReference type="NCBI Taxonomy" id="1644146"/>
    <lineage>
        <taxon>Bacteria</taxon>
        <taxon>Pseudomonadati</taxon>
        <taxon>Bacteroidota</taxon>
        <taxon>Cytophagia</taxon>
        <taxon>Cytophagales</taxon>
        <taxon>Cyclobacteriaceae</taxon>
        <taxon>Belliella</taxon>
    </lineage>
</organism>
<evidence type="ECO:0000256" key="1">
    <source>
        <dbReference type="SAM" id="SignalP"/>
    </source>
</evidence>
<comment type="caution">
    <text evidence="2">The sequence shown here is derived from an EMBL/GenBank/DDBJ whole genome shotgun (WGS) entry which is preliminary data.</text>
</comment>
<name>A0ABW4VIJ6_9BACT</name>
<keyword evidence="1" id="KW-0732">Signal</keyword>
<evidence type="ECO:0008006" key="4">
    <source>
        <dbReference type="Google" id="ProtNLM"/>
    </source>
</evidence>
<protein>
    <recommendedName>
        <fullName evidence="4">Outer membrane protein beta-barrel domain-containing protein</fullName>
    </recommendedName>
</protein>
<evidence type="ECO:0000313" key="3">
    <source>
        <dbReference type="Proteomes" id="UP001597361"/>
    </source>
</evidence>
<keyword evidence="3" id="KW-1185">Reference proteome</keyword>
<proteinExistence type="predicted"/>
<reference evidence="3" key="1">
    <citation type="journal article" date="2019" name="Int. J. Syst. Evol. Microbiol.">
        <title>The Global Catalogue of Microorganisms (GCM) 10K type strain sequencing project: providing services to taxonomists for standard genome sequencing and annotation.</title>
        <authorList>
            <consortium name="The Broad Institute Genomics Platform"/>
            <consortium name="The Broad Institute Genome Sequencing Center for Infectious Disease"/>
            <person name="Wu L."/>
            <person name="Ma J."/>
        </authorList>
    </citation>
    <scope>NUCLEOTIDE SEQUENCE [LARGE SCALE GENOMIC DNA]</scope>
    <source>
        <strain evidence="3">CGMCC 1.15180</strain>
    </source>
</reference>
<accession>A0ABW4VIJ6</accession>